<protein>
    <submittedName>
        <fullName evidence="2">Uncharacterized protein</fullName>
    </submittedName>
</protein>
<reference evidence="2 3" key="1">
    <citation type="journal article" date="2019" name="Commun. Biol.">
        <title>The bagworm genome reveals a unique fibroin gene that provides high tensile strength.</title>
        <authorList>
            <person name="Kono N."/>
            <person name="Nakamura H."/>
            <person name="Ohtoshi R."/>
            <person name="Tomita M."/>
            <person name="Numata K."/>
            <person name="Arakawa K."/>
        </authorList>
    </citation>
    <scope>NUCLEOTIDE SEQUENCE [LARGE SCALE GENOMIC DNA]</scope>
</reference>
<accession>A0A4C1ZU11</accession>
<feature type="region of interest" description="Disordered" evidence="1">
    <location>
        <begin position="149"/>
        <end position="190"/>
    </location>
</feature>
<evidence type="ECO:0000313" key="2">
    <source>
        <dbReference type="EMBL" id="GBP90087.1"/>
    </source>
</evidence>
<dbReference type="EMBL" id="BGZK01002055">
    <property type="protein sequence ID" value="GBP90087.1"/>
    <property type="molecule type" value="Genomic_DNA"/>
</dbReference>
<feature type="compositionally biased region" description="Basic and acidic residues" evidence="1">
    <location>
        <begin position="164"/>
        <end position="177"/>
    </location>
</feature>
<gene>
    <name evidence="2" type="ORF">EVAR_50080_1</name>
</gene>
<feature type="region of interest" description="Disordered" evidence="1">
    <location>
        <begin position="1"/>
        <end position="22"/>
    </location>
</feature>
<feature type="compositionally biased region" description="Polar residues" evidence="1">
    <location>
        <begin position="154"/>
        <end position="163"/>
    </location>
</feature>
<keyword evidence="3" id="KW-1185">Reference proteome</keyword>
<evidence type="ECO:0000256" key="1">
    <source>
        <dbReference type="SAM" id="MobiDB-lite"/>
    </source>
</evidence>
<name>A0A4C1ZU11_EUMVA</name>
<dbReference type="Proteomes" id="UP000299102">
    <property type="component" value="Unassembled WGS sequence"/>
</dbReference>
<organism evidence="2 3">
    <name type="scientific">Eumeta variegata</name>
    <name type="common">Bagworm moth</name>
    <name type="synonym">Eumeta japonica</name>
    <dbReference type="NCBI Taxonomy" id="151549"/>
    <lineage>
        <taxon>Eukaryota</taxon>
        <taxon>Metazoa</taxon>
        <taxon>Ecdysozoa</taxon>
        <taxon>Arthropoda</taxon>
        <taxon>Hexapoda</taxon>
        <taxon>Insecta</taxon>
        <taxon>Pterygota</taxon>
        <taxon>Neoptera</taxon>
        <taxon>Endopterygota</taxon>
        <taxon>Lepidoptera</taxon>
        <taxon>Glossata</taxon>
        <taxon>Ditrysia</taxon>
        <taxon>Tineoidea</taxon>
        <taxon>Psychidae</taxon>
        <taxon>Oiketicinae</taxon>
        <taxon>Eumeta</taxon>
    </lineage>
</organism>
<proteinExistence type="predicted"/>
<comment type="caution">
    <text evidence="2">The sequence shown here is derived from an EMBL/GenBank/DDBJ whole genome shotgun (WGS) entry which is preliminary data.</text>
</comment>
<dbReference type="AlphaFoldDB" id="A0A4C1ZU11"/>
<evidence type="ECO:0000313" key="3">
    <source>
        <dbReference type="Proteomes" id="UP000299102"/>
    </source>
</evidence>
<sequence>MVHAASTTTLTPSAGNRNTSKTNTKLVSSYLPYNHWTSTAGPEPSTQWWPDAFTRSSVYLVRSHPKLRRRVRDRHLPTFLPRQLSVLRAMWSNRCYFNFMLRVPYFLIKTEPLWDHFVDGPCASVCQDFLSQEIMEKPNEDCDCNLERNRDQNQENYPNQSWEQDGRSKQKMEEHILYPRRRAREREASH</sequence>